<organism evidence="3 4">
    <name type="scientific">Stieleria neptunia</name>
    <dbReference type="NCBI Taxonomy" id="2527979"/>
    <lineage>
        <taxon>Bacteria</taxon>
        <taxon>Pseudomonadati</taxon>
        <taxon>Planctomycetota</taxon>
        <taxon>Planctomycetia</taxon>
        <taxon>Pirellulales</taxon>
        <taxon>Pirellulaceae</taxon>
        <taxon>Stieleria</taxon>
    </lineage>
</organism>
<evidence type="ECO:0000313" key="3">
    <source>
        <dbReference type="EMBL" id="QDV44447.1"/>
    </source>
</evidence>
<feature type="transmembrane region" description="Helical" evidence="1">
    <location>
        <begin position="29"/>
        <end position="53"/>
    </location>
</feature>
<dbReference type="Pfam" id="PF07596">
    <property type="entry name" value="SBP_bac_10"/>
    <property type="match status" value="1"/>
</dbReference>
<sequence length="303" mass="32989">MIHPYEPSTSLTPLDPPSVVSTMPASRRAFTLVELLVVIAIIGILVGLAAPALQAMRESSRRSLCQSRLTPIGMAIQSYHDRWQQFPVGTVADSGPVQNEPVGNHHNWLGRLLDLLDQPVIAAQIDRSISIYDEGNAAVLQLQYPGVKCPSAGRYPANASCYVGLHHPAEKAIDESDHGAFVLNLAISRDDISDGMSNTAFVSEKMLRDEDLGWLSGTRATLRNVGGGIQTSDDMFTPLPPSTVGSIGSHHPAGVHVLFGSGQIRFQTDQTDQRVLEQMVDRRDGGLPLHFQSIEEQRRQSVE</sequence>
<proteinExistence type="predicted"/>
<evidence type="ECO:0000256" key="1">
    <source>
        <dbReference type="SAM" id="Phobius"/>
    </source>
</evidence>
<protein>
    <recommendedName>
        <fullName evidence="2">DUF1559 domain-containing protein</fullName>
    </recommendedName>
</protein>
<dbReference type="KEGG" id="snep:Enr13x_43130"/>
<dbReference type="Pfam" id="PF07963">
    <property type="entry name" value="N_methyl"/>
    <property type="match status" value="1"/>
</dbReference>
<dbReference type="Gene3D" id="3.30.700.10">
    <property type="entry name" value="Glycoprotein, Type 4 Pilin"/>
    <property type="match status" value="1"/>
</dbReference>
<name>A0A518HUG4_9BACT</name>
<keyword evidence="4" id="KW-1185">Reference proteome</keyword>
<dbReference type="SUPFAM" id="SSF54523">
    <property type="entry name" value="Pili subunits"/>
    <property type="match status" value="1"/>
</dbReference>
<dbReference type="NCBIfam" id="TIGR02532">
    <property type="entry name" value="IV_pilin_GFxxxE"/>
    <property type="match status" value="1"/>
</dbReference>
<feature type="domain" description="DUF1559" evidence="2">
    <location>
        <begin position="54"/>
        <end position="273"/>
    </location>
</feature>
<dbReference type="PANTHER" id="PTHR30093">
    <property type="entry name" value="GENERAL SECRETION PATHWAY PROTEIN G"/>
    <property type="match status" value="1"/>
</dbReference>
<keyword evidence="1" id="KW-1133">Transmembrane helix</keyword>
<gene>
    <name evidence="3" type="ORF">Enr13x_43130</name>
</gene>
<dbReference type="InterPro" id="IPR012902">
    <property type="entry name" value="N_methyl_site"/>
</dbReference>
<dbReference type="EMBL" id="CP037423">
    <property type="protein sequence ID" value="QDV44447.1"/>
    <property type="molecule type" value="Genomic_DNA"/>
</dbReference>
<evidence type="ECO:0000313" key="4">
    <source>
        <dbReference type="Proteomes" id="UP000319004"/>
    </source>
</evidence>
<keyword evidence="1" id="KW-0812">Transmembrane</keyword>
<dbReference type="PANTHER" id="PTHR30093:SF2">
    <property type="entry name" value="TYPE II SECRETION SYSTEM PROTEIN H"/>
    <property type="match status" value="1"/>
</dbReference>
<reference evidence="3 4" key="1">
    <citation type="submission" date="2019-03" db="EMBL/GenBank/DDBJ databases">
        <title>Deep-cultivation of Planctomycetes and their phenomic and genomic characterization uncovers novel biology.</title>
        <authorList>
            <person name="Wiegand S."/>
            <person name="Jogler M."/>
            <person name="Boedeker C."/>
            <person name="Pinto D."/>
            <person name="Vollmers J."/>
            <person name="Rivas-Marin E."/>
            <person name="Kohn T."/>
            <person name="Peeters S.H."/>
            <person name="Heuer A."/>
            <person name="Rast P."/>
            <person name="Oberbeckmann S."/>
            <person name="Bunk B."/>
            <person name="Jeske O."/>
            <person name="Meyerdierks A."/>
            <person name="Storesund J.E."/>
            <person name="Kallscheuer N."/>
            <person name="Luecker S."/>
            <person name="Lage O.M."/>
            <person name="Pohl T."/>
            <person name="Merkel B.J."/>
            <person name="Hornburger P."/>
            <person name="Mueller R.-W."/>
            <person name="Bruemmer F."/>
            <person name="Labrenz M."/>
            <person name="Spormann A.M."/>
            <person name="Op den Camp H."/>
            <person name="Overmann J."/>
            <person name="Amann R."/>
            <person name="Jetten M.S.M."/>
            <person name="Mascher T."/>
            <person name="Medema M.H."/>
            <person name="Devos D.P."/>
            <person name="Kaster A.-K."/>
            <person name="Ovreas L."/>
            <person name="Rohde M."/>
            <person name="Galperin M.Y."/>
            <person name="Jogler C."/>
        </authorList>
    </citation>
    <scope>NUCLEOTIDE SEQUENCE [LARGE SCALE GENOMIC DNA]</scope>
    <source>
        <strain evidence="3 4">Enr13</strain>
    </source>
</reference>
<dbReference type="AlphaFoldDB" id="A0A518HUG4"/>
<dbReference type="Proteomes" id="UP000319004">
    <property type="component" value="Chromosome"/>
</dbReference>
<keyword evidence="1" id="KW-0472">Membrane</keyword>
<evidence type="ECO:0000259" key="2">
    <source>
        <dbReference type="Pfam" id="PF07596"/>
    </source>
</evidence>
<dbReference type="InterPro" id="IPR011453">
    <property type="entry name" value="DUF1559"/>
</dbReference>
<accession>A0A518HUG4</accession>
<dbReference type="InterPro" id="IPR045584">
    <property type="entry name" value="Pilin-like"/>
</dbReference>